<dbReference type="GO" id="GO:0016459">
    <property type="term" value="C:myosin complex"/>
    <property type="evidence" value="ECO:0007669"/>
    <property type="project" value="InterPro"/>
</dbReference>
<comment type="caution">
    <text evidence="2">The sequence shown here is derived from an EMBL/GenBank/DDBJ whole genome shotgun (WGS) entry which is preliminary data.</text>
</comment>
<sequence>MSKNDNVTKPMTGLKVRTRTRSLQAWVEGGIPSSLPVPNPIPTHYVIKNLSDLRPNTAASNGLSFQIVEAFPDRRPQPSLKFDSAGDDPEEEQSLMLKPSLGNITHDQEPFMGFNVCRKDSLHCDFKGDYLDVPSHRLLTRIMQKQGDKQVLFADKVLKFTTSGKIKRRILLITDFAIYIVDLEGNALKRRIALAAVEKMHLSELSDNFFAIIVPTEYDLLMASTRKTEIVTVLVEATKSDYELEVNISNRFEYNAAAELVKEVHFEEVDGGIKTRISRKQGLAE</sequence>
<reference evidence="2 3" key="1">
    <citation type="journal article" date="2023" name="Hortic Res">
        <title>Pangenome of water caltrop reveals structural variations and asymmetric subgenome divergence after allopolyploidization.</title>
        <authorList>
            <person name="Zhang X."/>
            <person name="Chen Y."/>
            <person name="Wang L."/>
            <person name="Yuan Y."/>
            <person name="Fang M."/>
            <person name="Shi L."/>
            <person name="Lu R."/>
            <person name="Comes H.P."/>
            <person name="Ma Y."/>
            <person name="Chen Y."/>
            <person name="Huang G."/>
            <person name="Zhou Y."/>
            <person name="Zheng Z."/>
            <person name="Qiu Y."/>
        </authorList>
    </citation>
    <scope>NUCLEOTIDE SEQUENCE [LARGE SCALE GENOMIC DNA]</scope>
    <source>
        <strain evidence="2">F231</strain>
    </source>
</reference>
<accession>A0AAN7MDI1</accession>
<evidence type="ECO:0000313" key="3">
    <source>
        <dbReference type="Proteomes" id="UP001346149"/>
    </source>
</evidence>
<protein>
    <recommendedName>
        <fullName evidence="1">TH1 domain-containing protein</fullName>
    </recommendedName>
</protein>
<name>A0AAN7MDI1_TRANT</name>
<evidence type="ECO:0000313" key="2">
    <source>
        <dbReference type="EMBL" id="KAK4794800.1"/>
    </source>
</evidence>
<evidence type="ECO:0000259" key="1">
    <source>
        <dbReference type="PROSITE" id="PS51757"/>
    </source>
</evidence>
<dbReference type="PANTHER" id="PTHR34969">
    <property type="entry name" value="OS01G0621700 PROTEIN"/>
    <property type="match status" value="1"/>
</dbReference>
<proteinExistence type="predicted"/>
<dbReference type="PROSITE" id="PS51757">
    <property type="entry name" value="TH1"/>
    <property type="match status" value="1"/>
</dbReference>
<dbReference type="EMBL" id="JAXQNO010000007">
    <property type="protein sequence ID" value="KAK4794800.1"/>
    <property type="molecule type" value="Genomic_DNA"/>
</dbReference>
<organism evidence="2 3">
    <name type="scientific">Trapa natans</name>
    <name type="common">Water chestnut</name>
    <dbReference type="NCBI Taxonomy" id="22666"/>
    <lineage>
        <taxon>Eukaryota</taxon>
        <taxon>Viridiplantae</taxon>
        <taxon>Streptophyta</taxon>
        <taxon>Embryophyta</taxon>
        <taxon>Tracheophyta</taxon>
        <taxon>Spermatophyta</taxon>
        <taxon>Magnoliopsida</taxon>
        <taxon>eudicotyledons</taxon>
        <taxon>Gunneridae</taxon>
        <taxon>Pentapetalae</taxon>
        <taxon>rosids</taxon>
        <taxon>malvids</taxon>
        <taxon>Myrtales</taxon>
        <taxon>Lythraceae</taxon>
        <taxon>Trapa</taxon>
    </lineage>
</organism>
<dbReference type="AlphaFoldDB" id="A0AAN7MDI1"/>
<feature type="domain" description="TH1" evidence="1">
    <location>
        <begin position="115"/>
        <end position="285"/>
    </location>
</feature>
<gene>
    <name evidence="2" type="ORF">SAY86_012794</name>
</gene>
<dbReference type="Pfam" id="PF06017">
    <property type="entry name" value="Myosin_TH1"/>
    <property type="match status" value="1"/>
</dbReference>
<keyword evidence="3" id="KW-1185">Reference proteome</keyword>
<dbReference type="GO" id="GO:0003774">
    <property type="term" value="F:cytoskeletal motor activity"/>
    <property type="evidence" value="ECO:0007669"/>
    <property type="project" value="InterPro"/>
</dbReference>
<dbReference type="InterPro" id="IPR010926">
    <property type="entry name" value="Myosin_TH1"/>
</dbReference>
<dbReference type="Proteomes" id="UP001346149">
    <property type="component" value="Unassembled WGS sequence"/>
</dbReference>
<dbReference type="PANTHER" id="PTHR34969:SF1">
    <property type="entry name" value="TH1 DOMAIN-CONTAINING PROTEIN"/>
    <property type="match status" value="1"/>
</dbReference>